<name>A0ABT4CHD3_9ACTN</name>
<organism evidence="6 7">
    <name type="scientific">Nocardioides pini</name>
    <dbReference type="NCBI Taxonomy" id="2975053"/>
    <lineage>
        <taxon>Bacteria</taxon>
        <taxon>Bacillati</taxon>
        <taxon>Actinomycetota</taxon>
        <taxon>Actinomycetes</taxon>
        <taxon>Propionibacteriales</taxon>
        <taxon>Nocardioidaceae</taxon>
        <taxon>Nocardioides</taxon>
    </lineage>
</organism>
<dbReference type="Pfam" id="PF01040">
    <property type="entry name" value="UbiA"/>
    <property type="match status" value="1"/>
</dbReference>
<evidence type="ECO:0000313" key="6">
    <source>
        <dbReference type="EMBL" id="MCY4727409.1"/>
    </source>
</evidence>
<accession>A0ABT4CHD3</accession>
<feature type="transmembrane region" description="Helical" evidence="5">
    <location>
        <begin position="146"/>
        <end position="164"/>
    </location>
</feature>
<feature type="transmembrane region" description="Helical" evidence="5">
    <location>
        <begin position="170"/>
        <end position="190"/>
    </location>
</feature>
<evidence type="ECO:0000313" key="7">
    <source>
        <dbReference type="Proteomes" id="UP001074726"/>
    </source>
</evidence>
<feature type="transmembrane region" description="Helical" evidence="5">
    <location>
        <begin position="211"/>
        <end position="229"/>
    </location>
</feature>
<evidence type="ECO:0000256" key="4">
    <source>
        <dbReference type="ARBA" id="ARBA00023136"/>
    </source>
</evidence>
<keyword evidence="2 5" id="KW-0812">Transmembrane</keyword>
<feature type="transmembrane region" description="Helical" evidence="5">
    <location>
        <begin position="95"/>
        <end position="116"/>
    </location>
</feature>
<feature type="transmembrane region" description="Helical" evidence="5">
    <location>
        <begin position="22"/>
        <end position="42"/>
    </location>
</feature>
<evidence type="ECO:0000256" key="2">
    <source>
        <dbReference type="ARBA" id="ARBA00022692"/>
    </source>
</evidence>
<sequence length="279" mass="27621">MSTRPVTGVAAGRSSSPSHARALVGAAHAGPALAVTVLAALLSVAQGLPATTTAVLVAAVLAGQLSIGWSNDLVDRSRDRAAGRGDKPLAADDGPVAVVRVACGVAVVACVVLSLALGPAAGLVHLACVASAWAYNVWLKATVWSWVPYAVSFGGLTAVVTLADGEAPPWWWPVGAALLGVAAHLLNVLPDLADDAATGVRGLPHRLGERRIAPVAAVVLVAATTVVLVGAGPPVAATVAVAVVVLALAGVVVVGTGRRPFVAAVAIALTDALLLVVAR</sequence>
<feature type="transmembrane region" description="Helical" evidence="5">
    <location>
        <begin position="235"/>
        <end position="254"/>
    </location>
</feature>
<reference evidence="6" key="1">
    <citation type="submission" date="2022-08" db="EMBL/GenBank/DDBJ databases">
        <title>Genome sequencing of Nocardioides sp. STR2.</title>
        <authorList>
            <person name="So Y."/>
        </authorList>
    </citation>
    <scope>NUCLEOTIDE SEQUENCE</scope>
    <source>
        <strain evidence="6">STR2</strain>
    </source>
</reference>
<keyword evidence="3 5" id="KW-1133">Transmembrane helix</keyword>
<dbReference type="InterPro" id="IPR044878">
    <property type="entry name" value="UbiA_sf"/>
</dbReference>
<feature type="transmembrane region" description="Helical" evidence="5">
    <location>
        <begin position="261"/>
        <end position="278"/>
    </location>
</feature>
<comment type="subcellular location">
    <subcellularLocation>
        <location evidence="1">Membrane</location>
        <topology evidence="1">Multi-pass membrane protein</topology>
    </subcellularLocation>
</comment>
<protein>
    <submittedName>
        <fullName evidence="6">UbiA family prenyltransferase</fullName>
    </submittedName>
</protein>
<feature type="transmembrane region" description="Helical" evidence="5">
    <location>
        <begin position="54"/>
        <end position="74"/>
    </location>
</feature>
<dbReference type="Proteomes" id="UP001074726">
    <property type="component" value="Unassembled WGS sequence"/>
</dbReference>
<proteinExistence type="predicted"/>
<dbReference type="Gene3D" id="1.10.357.140">
    <property type="entry name" value="UbiA prenyltransferase"/>
    <property type="match status" value="1"/>
</dbReference>
<keyword evidence="7" id="KW-1185">Reference proteome</keyword>
<dbReference type="InterPro" id="IPR000537">
    <property type="entry name" value="UbiA_prenyltransferase"/>
</dbReference>
<comment type="caution">
    <text evidence="6">The sequence shown here is derived from an EMBL/GenBank/DDBJ whole genome shotgun (WGS) entry which is preliminary data.</text>
</comment>
<evidence type="ECO:0000256" key="3">
    <source>
        <dbReference type="ARBA" id="ARBA00022989"/>
    </source>
</evidence>
<keyword evidence="4 5" id="KW-0472">Membrane</keyword>
<dbReference type="RefSeq" id="WP_268112368.1">
    <property type="nucleotide sequence ID" value="NZ_JAPPUX010000004.1"/>
</dbReference>
<evidence type="ECO:0000256" key="1">
    <source>
        <dbReference type="ARBA" id="ARBA00004141"/>
    </source>
</evidence>
<gene>
    <name evidence="6" type="ORF">NYO98_14065</name>
</gene>
<evidence type="ECO:0000256" key="5">
    <source>
        <dbReference type="SAM" id="Phobius"/>
    </source>
</evidence>
<dbReference type="EMBL" id="JAPPUX010000004">
    <property type="protein sequence ID" value="MCY4727409.1"/>
    <property type="molecule type" value="Genomic_DNA"/>
</dbReference>